<proteinExistence type="predicted"/>
<protein>
    <submittedName>
        <fullName evidence="1">Uncharacterized protein</fullName>
    </submittedName>
</protein>
<dbReference type="EMBL" id="AP021906">
    <property type="protein sequence ID" value="BBP92982.1"/>
    <property type="molecule type" value="Genomic_DNA"/>
</dbReference>
<organism evidence="1 2">
    <name type="scientific">Bacillus safensis</name>
    <dbReference type="NCBI Taxonomy" id="561879"/>
    <lineage>
        <taxon>Bacteria</taxon>
        <taxon>Bacillati</taxon>
        <taxon>Bacillota</taxon>
        <taxon>Bacilli</taxon>
        <taxon>Bacillales</taxon>
        <taxon>Bacillaceae</taxon>
        <taxon>Bacillus</taxon>
    </lineage>
</organism>
<accession>A0A5S9MJY5</accession>
<sequence>MTLKRGPHINIEDFRNGKGANARKIAIPFEGNESTFKSLLKHLNR</sequence>
<reference evidence="1 2" key="1">
    <citation type="submission" date="2019-12" db="EMBL/GenBank/DDBJ databases">
        <title>Full genome sequence of a Bacillus safensis strain isolated from commercially available natto in Indonesia.</title>
        <authorList>
            <person name="Yoshida M."/>
            <person name="Uomi M."/>
            <person name="Waturangi D."/>
            <person name="Ekaputri J.J."/>
            <person name="Setiamarga D.H.E."/>
        </authorList>
    </citation>
    <scope>NUCLEOTIDE SEQUENCE [LARGE SCALE GENOMIC DNA]</scope>
    <source>
        <strain evidence="1 2">IDN1</strain>
    </source>
</reference>
<name>A0A5S9MJY5_BACIA</name>
<dbReference type="Proteomes" id="UP000464658">
    <property type="component" value="Chromosome"/>
</dbReference>
<evidence type="ECO:0000313" key="1">
    <source>
        <dbReference type="EMBL" id="BBP92982.1"/>
    </source>
</evidence>
<dbReference type="AlphaFoldDB" id="A0A5S9MJY5"/>
<evidence type="ECO:0000313" key="2">
    <source>
        <dbReference type="Proteomes" id="UP000464658"/>
    </source>
</evidence>
<gene>
    <name evidence="1" type="ORF">BsIDN1_66000</name>
</gene>